<dbReference type="OrthoDB" id="3799675at2759"/>
<evidence type="ECO:0000256" key="1">
    <source>
        <dbReference type="SAM" id="Coils"/>
    </source>
</evidence>
<proteinExistence type="predicted"/>
<organism evidence="2 3">
    <name type="scientific">Setomelanomma holmii</name>
    <dbReference type="NCBI Taxonomy" id="210430"/>
    <lineage>
        <taxon>Eukaryota</taxon>
        <taxon>Fungi</taxon>
        <taxon>Dikarya</taxon>
        <taxon>Ascomycota</taxon>
        <taxon>Pezizomycotina</taxon>
        <taxon>Dothideomycetes</taxon>
        <taxon>Pleosporomycetidae</taxon>
        <taxon>Pleosporales</taxon>
        <taxon>Pleosporineae</taxon>
        <taxon>Phaeosphaeriaceae</taxon>
        <taxon>Setomelanomma</taxon>
    </lineage>
</organism>
<protein>
    <submittedName>
        <fullName evidence="2">Uncharacterized protein</fullName>
    </submittedName>
</protein>
<reference evidence="2" key="1">
    <citation type="journal article" date="2020" name="Stud. Mycol.">
        <title>101 Dothideomycetes genomes: a test case for predicting lifestyles and emergence of pathogens.</title>
        <authorList>
            <person name="Haridas S."/>
            <person name="Albert R."/>
            <person name="Binder M."/>
            <person name="Bloem J."/>
            <person name="Labutti K."/>
            <person name="Salamov A."/>
            <person name="Andreopoulos B."/>
            <person name="Baker S."/>
            <person name="Barry K."/>
            <person name="Bills G."/>
            <person name="Bluhm B."/>
            <person name="Cannon C."/>
            <person name="Castanera R."/>
            <person name="Culley D."/>
            <person name="Daum C."/>
            <person name="Ezra D."/>
            <person name="Gonzalez J."/>
            <person name="Henrissat B."/>
            <person name="Kuo A."/>
            <person name="Liang C."/>
            <person name="Lipzen A."/>
            <person name="Lutzoni F."/>
            <person name="Magnuson J."/>
            <person name="Mondo S."/>
            <person name="Nolan M."/>
            <person name="Ohm R."/>
            <person name="Pangilinan J."/>
            <person name="Park H.-J."/>
            <person name="Ramirez L."/>
            <person name="Alfaro M."/>
            <person name="Sun H."/>
            <person name="Tritt A."/>
            <person name="Yoshinaga Y."/>
            <person name="Zwiers L.-H."/>
            <person name="Turgeon B."/>
            <person name="Goodwin S."/>
            <person name="Spatafora J."/>
            <person name="Crous P."/>
            <person name="Grigoriev I."/>
        </authorList>
    </citation>
    <scope>NUCLEOTIDE SEQUENCE</scope>
    <source>
        <strain evidence="2">CBS 110217</strain>
    </source>
</reference>
<evidence type="ECO:0000313" key="3">
    <source>
        <dbReference type="Proteomes" id="UP000799777"/>
    </source>
</evidence>
<sequence>MRLLPALKEHDERIALADQLTQSLKRVESENADVKAVNAKHAEELIELRKRDQDRETTDRKDREEKEKWFNQKLAELVERQVAEDVNHIFRRPEAKPKVVPCLFREMASLGVRAEKARQDMSNTVRGKNRGEQAFVKWKNTYCKPVLELVLLTEKVKTDQDIRNGHIAEQLADLVRREEIVKLREDFEAGNRRTMMRKLEQDRSEYEEERDEWRLAQAQKLNGREFRVVRRIWEEGEGRKLKEQIWEEARSEGYVAAQQDMNLQNAANCEAARQEGDTNGYADGVQDGKEYGYTNIMADLEAILEGARAEGYQEADVTKAEAVAESYEQGHAAGLDVGKLEGRAEGLEEGLATGKREGRAEALKEPKIKCEEAFHRAFHWGVRLPLWAAGQPRDIFERDRTAFENHSYWWGRHAGHFIRTQGLLRDRHSQWYGADKDNHHDLSLIMLPSGWDRQRPYYCGIWDGLLMPGAGTIPLPDWVPPREHFFREPDRN</sequence>
<accession>A0A9P4HCV3</accession>
<keyword evidence="1" id="KW-0175">Coiled coil</keyword>
<gene>
    <name evidence="2" type="ORF">EK21DRAFT_111105</name>
</gene>
<dbReference type="Proteomes" id="UP000799777">
    <property type="component" value="Unassembled WGS sequence"/>
</dbReference>
<feature type="coiled-coil region" evidence="1">
    <location>
        <begin position="17"/>
        <end position="44"/>
    </location>
</feature>
<dbReference type="AlphaFoldDB" id="A0A9P4HCV3"/>
<comment type="caution">
    <text evidence="2">The sequence shown here is derived from an EMBL/GenBank/DDBJ whole genome shotgun (WGS) entry which is preliminary data.</text>
</comment>
<keyword evidence="3" id="KW-1185">Reference proteome</keyword>
<dbReference type="EMBL" id="ML978182">
    <property type="protein sequence ID" value="KAF2031280.1"/>
    <property type="molecule type" value="Genomic_DNA"/>
</dbReference>
<name>A0A9P4HCV3_9PLEO</name>
<evidence type="ECO:0000313" key="2">
    <source>
        <dbReference type="EMBL" id="KAF2031280.1"/>
    </source>
</evidence>